<organism evidence="2 3">
    <name type="scientific">Apiospora hydei</name>
    <dbReference type="NCBI Taxonomy" id="1337664"/>
    <lineage>
        <taxon>Eukaryota</taxon>
        <taxon>Fungi</taxon>
        <taxon>Dikarya</taxon>
        <taxon>Ascomycota</taxon>
        <taxon>Pezizomycotina</taxon>
        <taxon>Sordariomycetes</taxon>
        <taxon>Xylariomycetidae</taxon>
        <taxon>Amphisphaeriales</taxon>
        <taxon>Apiosporaceae</taxon>
        <taxon>Apiospora</taxon>
    </lineage>
</organism>
<accession>A0ABR1V813</accession>
<feature type="region of interest" description="Disordered" evidence="1">
    <location>
        <begin position="197"/>
        <end position="239"/>
    </location>
</feature>
<dbReference type="Proteomes" id="UP001433268">
    <property type="component" value="Unassembled WGS sequence"/>
</dbReference>
<feature type="compositionally biased region" description="Polar residues" evidence="1">
    <location>
        <begin position="197"/>
        <end position="211"/>
    </location>
</feature>
<evidence type="ECO:0000313" key="3">
    <source>
        <dbReference type="Proteomes" id="UP001433268"/>
    </source>
</evidence>
<dbReference type="EMBL" id="JAQQWN010000009">
    <property type="protein sequence ID" value="KAK8066410.1"/>
    <property type="molecule type" value="Genomic_DNA"/>
</dbReference>
<evidence type="ECO:0000313" key="2">
    <source>
        <dbReference type="EMBL" id="KAK8066410.1"/>
    </source>
</evidence>
<name>A0ABR1V813_9PEZI</name>
<protein>
    <submittedName>
        <fullName evidence="2">Uncharacterized protein</fullName>
    </submittedName>
</protein>
<evidence type="ECO:0000256" key="1">
    <source>
        <dbReference type="SAM" id="MobiDB-lite"/>
    </source>
</evidence>
<reference evidence="2 3" key="1">
    <citation type="submission" date="2023-01" db="EMBL/GenBank/DDBJ databases">
        <title>Analysis of 21 Apiospora genomes using comparative genomics revels a genus with tremendous synthesis potential of carbohydrate active enzymes and secondary metabolites.</title>
        <authorList>
            <person name="Sorensen T."/>
        </authorList>
    </citation>
    <scope>NUCLEOTIDE SEQUENCE [LARGE SCALE GENOMIC DNA]</scope>
    <source>
        <strain evidence="2 3">CBS 114990</strain>
    </source>
</reference>
<gene>
    <name evidence="2" type="ORF">PG997_013157</name>
</gene>
<sequence length="312" mass="34401">MDPYIVAANQLGSLSLEEASSPISASALKEKKRKLASDDSGLSDPKRHKVDDNATYFSLADAQAKAEEDAEAERLLPGYIAELQQWRDDMPVVKTRSLLPFDWHFKPLVEVLLRCPALFDLWMEAVAAGDQLFERTSKSAFGYLVPLDFVGMPVHAVTGGAPPVRRLDRPRHLRRASYHSRRKGRLLDSLQKRITTESPGMAQQSPCNQRRQPVLPRTSRSLSVASVAPTQEYGGDGVNQDGEQVGLNIIPDDFLSLPLSRVLTLIPRLREVLERAGIGSLGFYGIREGRGAPPNQSVFGHPENGSDHGEKS</sequence>
<keyword evidence="3" id="KW-1185">Reference proteome</keyword>
<comment type="caution">
    <text evidence="2">The sequence shown here is derived from an EMBL/GenBank/DDBJ whole genome shotgun (WGS) entry which is preliminary data.</text>
</comment>
<dbReference type="RefSeq" id="XP_066663163.1">
    <property type="nucleotide sequence ID" value="XM_066817471.1"/>
</dbReference>
<proteinExistence type="predicted"/>
<dbReference type="GeneID" id="92050531"/>
<feature type="region of interest" description="Disordered" evidence="1">
    <location>
        <begin position="290"/>
        <end position="312"/>
    </location>
</feature>